<dbReference type="Pfam" id="PF01451">
    <property type="entry name" value="LMWPc"/>
    <property type="match status" value="1"/>
</dbReference>
<feature type="domain" description="Phosphotyrosine protein phosphatase I" evidence="1">
    <location>
        <begin position="15"/>
        <end position="116"/>
    </location>
</feature>
<dbReference type="Gene3D" id="3.40.50.2300">
    <property type="match status" value="1"/>
</dbReference>
<sequence>MSVARINSTSNRMSVLILCTANVCRSPMVAFMAARPARLVVDSAGTHVTPGMSICEVSAQMLASGDGGLDYAQHFRSRSVQLLDLSHYSLVLGATRAIRSETVQQNPAVRNKAFTIQEALILLREGLTEAEEVVFRQEGPAPVMIARRGTTATPGELQGRMIKSREHPLDLVDGHIERKKRRHQATLQRAAAMGTELGSALLQWQDSVNGALAQNP</sequence>
<evidence type="ECO:0000313" key="3">
    <source>
        <dbReference type="Proteomes" id="UP001595773"/>
    </source>
</evidence>
<dbReference type="RefSeq" id="WP_345385030.1">
    <property type="nucleotide sequence ID" value="NZ_BAABLL010000010.1"/>
</dbReference>
<keyword evidence="3" id="KW-1185">Reference proteome</keyword>
<name>A0ABV8R2X7_9MICC</name>
<dbReference type="InterPro" id="IPR023485">
    <property type="entry name" value="Ptyr_pPase"/>
</dbReference>
<organism evidence="2 3">
    <name type="scientific">Arthrobacter cryoconiti</name>
    <dbReference type="NCBI Taxonomy" id="748907"/>
    <lineage>
        <taxon>Bacteria</taxon>
        <taxon>Bacillati</taxon>
        <taxon>Actinomycetota</taxon>
        <taxon>Actinomycetes</taxon>
        <taxon>Micrococcales</taxon>
        <taxon>Micrococcaceae</taxon>
        <taxon>Arthrobacter</taxon>
    </lineage>
</organism>
<comment type="caution">
    <text evidence="2">The sequence shown here is derived from an EMBL/GenBank/DDBJ whole genome shotgun (WGS) entry which is preliminary data.</text>
</comment>
<evidence type="ECO:0000259" key="1">
    <source>
        <dbReference type="Pfam" id="PF01451"/>
    </source>
</evidence>
<evidence type="ECO:0000313" key="2">
    <source>
        <dbReference type="EMBL" id="MFC4266814.1"/>
    </source>
</evidence>
<dbReference type="SUPFAM" id="SSF52788">
    <property type="entry name" value="Phosphotyrosine protein phosphatases I"/>
    <property type="match status" value="1"/>
</dbReference>
<dbReference type="Proteomes" id="UP001595773">
    <property type="component" value="Unassembled WGS sequence"/>
</dbReference>
<proteinExistence type="predicted"/>
<reference evidence="3" key="1">
    <citation type="journal article" date="2019" name="Int. J. Syst. Evol. Microbiol.">
        <title>The Global Catalogue of Microorganisms (GCM) 10K type strain sequencing project: providing services to taxonomists for standard genome sequencing and annotation.</title>
        <authorList>
            <consortium name="The Broad Institute Genomics Platform"/>
            <consortium name="The Broad Institute Genome Sequencing Center for Infectious Disease"/>
            <person name="Wu L."/>
            <person name="Ma J."/>
        </authorList>
    </citation>
    <scope>NUCLEOTIDE SEQUENCE [LARGE SCALE GENOMIC DNA]</scope>
    <source>
        <strain evidence="3">CGMCC 1.10698</strain>
    </source>
</reference>
<protein>
    <submittedName>
        <fullName evidence="2">Low molecular weight phosphatase family protein</fullName>
    </submittedName>
</protein>
<gene>
    <name evidence="2" type="ORF">ACFOW9_14485</name>
</gene>
<dbReference type="EMBL" id="JBHSCQ010000022">
    <property type="protein sequence ID" value="MFC4266814.1"/>
    <property type="molecule type" value="Genomic_DNA"/>
</dbReference>
<accession>A0ABV8R2X7</accession>
<dbReference type="InterPro" id="IPR036196">
    <property type="entry name" value="Ptyr_pPase_sf"/>
</dbReference>